<dbReference type="STRING" id="685588.A0A067TPG3"/>
<feature type="compositionally biased region" description="Low complexity" evidence="3">
    <location>
        <begin position="1"/>
        <end position="18"/>
    </location>
</feature>
<evidence type="ECO:0000256" key="3">
    <source>
        <dbReference type="SAM" id="MobiDB-lite"/>
    </source>
</evidence>
<dbReference type="Gene3D" id="1.20.5.170">
    <property type="match status" value="1"/>
</dbReference>
<dbReference type="CDD" id="cd14688">
    <property type="entry name" value="bZIP_YAP"/>
    <property type="match status" value="1"/>
</dbReference>
<feature type="compositionally biased region" description="Basic and acidic residues" evidence="3">
    <location>
        <begin position="138"/>
        <end position="147"/>
    </location>
</feature>
<evidence type="ECO:0000256" key="2">
    <source>
        <dbReference type="ARBA" id="ARBA00023242"/>
    </source>
</evidence>
<dbReference type="HOGENOM" id="CLU_019790_0_0_1"/>
<dbReference type="EMBL" id="KL142367">
    <property type="protein sequence ID" value="KDR85100.1"/>
    <property type="molecule type" value="Genomic_DNA"/>
</dbReference>
<accession>A0A067TPG3</accession>
<keyword evidence="2" id="KW-0539">Nucleus</keyword>
<sequence>MASTNASSSSTNLWATASKEWVIQPKPKPGRKPKDPIPSAKADIEQPDPKGRRIQNRAAQRAFRERKQSQLSELQARIQAYEQGEIEKNIALQNVAKRLKEENECLRQENQELKSRISQMEPPSELSLPGHLNSSQATEKKRWRDESPSTSVSTQAPAPKRPRKNSGPDSPRHVNSSAIYFPSPSSTMVSTPESNDMADSRFSPICYNDQNELDSSAFSRFSDLSVKDAEETLAPFPSFGCGFCDEGTICVCHEIAVQHVTDTNEFKSDDFGGTRLLATQDTVEAQQQSSTEAGCLSILDNLPAYQPPVALRKRTGGTLVNSVFPVKTTSDPSLISDANCSGDPSNCLACGDDAFGKAFCAAIENSTSMQQSVCDTCPSKLDTDSSAPRSKCCGRPCCTVCPSSDPPAVTPSFETTGFMPTNAAWRKLKSHPNVEFADLSLLAEVVSSRSKCSGPQLVTSPALQPHRDSPSAIDHILDAPRRGGHSPPPRLVPQEVLLECGRRRLRHVHTDGVREALRILDAKFS</sequence>
<feature type="compositionally biased region" description="Polar residues" evidence="3">
    <location>
        <begin position="173"/>
        <end position="194"/>
    </location>
</feature>
<organism evidence="5 6">
    <name type="scientific">Galerina marginata (strain CBS 339.88)</name>
    <dbReference type="NCBI Taxonomy" id="685588"/>
    <lineage>
        <taxon>Eukaryota</taxon>
        <taxon>Fungi</taxon>
        <taxon>Dikarya</taxon>
        <taxon>Basidiomycota</taxon>
        <taxon>Agaricomycotina</taxon>
        <taxon>Agaricomycetes</taxon>
        <taxon>Agaricomycetidae</taxon>
        <taxon>Agaricales</taxon>
        <taxon>Agaricineae</taxon>
        <taxon>Strophariaceae</taxon>
        <taxon>Galerina</taxon>
    </lineage>
</organism>
<feature type="compositionally biased region" description="Basic and acidic residues" evidence="3">
    <location>
        <begin position="42"/>
        <end position="51"/>
    </location>
</feature>
<feature type="region of interest" description="Disordered" evidence="3">
    <location>
        <begin position="456"/>
        <end position="492"/>
    </location>
</feature>
<dbReference type="GO" id="GO:0000976">
    <property type="term" value="F:transcription cis-regulatory region binding"/>
    <property type="evidence" value="ECO:0007669"/>
    <property type="project" value="InterPro"/>
</dbReference>
<dbReference type="PROSITE" id="PS00036">
    <property type="entry name" value="BZIP_BASIC"/>
    <property type="match status" value="1"/>
</dbReference>
<dbReference type="Proteomes" id="UP000027222">
    <property type="component" value="Unassembled WGS sequence"/>
</dbReference>
<dbReference type="Pfam" id="PF10297">
    <property type="entry name" value="Hap4_Hap_bind"/>
    <property type="match status" value="1"/>
</dbReference>
<evidence type="ECO:0000313" key="6">
    <source>
        <dbReference type="Proteomes" id="UP000027222"/>
    </source>
</evidence>
<dbReference type="GO" id="GO:0090575">
    <property type="term" value="C:RNA polymerase II transcription regulator complex"/>
    <property type="evidence" value="ECO:0007669"/>
    <property type="project" value="TreeGrafter"/>
</dbReference>
<gene>
    <name evidence="5" type="ORF">GALMADRAFT_218179</name>
</gene>
<dbReference type="AlphaFoldDB" id="A0A067TPG3"/>
<proteinExistence type="predicted"/>
<protein>
    <recommendedName>
        <fullName evidence="4">BZIP domain-containing protein</fullName>
    </recommendedName>
</protein>
<dbReference type="InterPro" id="IPR018287">
    <property type="entry name" value="Hap4_TF_heteromerisation"/>
</dbReference>
<dbReference type="InterPro" id="IPR004827">
    <property type="entry name" value="bZIP"/>
</dbReference>
<feature type="compositionally biased region" description="Basic and acidic residues" evidence="3">
    <location>
        <begin position="465"/>
        <end position="481"/>
    </location>
</feature>
<name>A0A067TPG3_GALM3</name>
<dbReference type="GO" id="GO:0001228">
    <property type="term" value="F:DNA-binding transcription activator activity, RNA polymerase II-specific"/>
    <property type="evidence" value="ECO:0007669"/>
    <property type="project" value="TreeGrafter"/>
</dbReference>
<dbReference type="PANTHER" id="PTHR40621:SF7">
    <property type="entry name" value="BZIP DOMAIN-CONTAINING PROTEIN"/>
    <property type="match status" value="1"/>
</dbReference>
<evidence type="ECO:0000259" key="4">
    <source>
        <dbReference type="PROSITE" id="PS00036"/>
    </source>
</evidence>
<reference evidence="6" key="1">
    <citation type="journal article" date="2014" name="Proc. Natl. Acad. Sci. U.S.A.">
        <title>Extensive sampling of basidiomycete genomes demonstrates inadequacy of the white-rot/brown-rot paradigm for wood decay fungi.</title>
        <authorList>
            <person name="Riley R."/>
            <person name="Salamov A.A."/>
            <person name="Brown D.W."/>
            <person name="Nagy L.G."/>
            <person name="Floudas D."/>
            <person name="Held B.W."/>
            <person name="Levasseur A."/>
            <person name="Lombard V."/>
            <person name="Morin E."/>
            <person name="Otillar R."/>
            <person name="Lindquist E.A."/>
            <person name="Sun H."/>
            <person name="LaButti K.M."/>
            <person name="Schmutz J."/>
            <person name="Jabbour D."/>
            <person name="Luo H."/>
            <person name="Baker S.E."/>
            <person name="Pisabarro A.G."/>
            <person name="Walton J.D."/>
            <person name="Blanchette R.A."/>
            <person name="Henrissat B."/>
            <person name="Martin F."/>
            <person name="Cullen D."/>
            <person name="Hibbett D.S."/>
            <person name="Grigoriev I.V."/>
        </authorList>
    </citation>
    <scope>NUCLEOTIDE SEQUENCE [LARGE SCALE GENOMIC DNA]</scope>
    <source>
        <strain evidence="6">CBS 339.88</strain>
    </source>
</reference>
<evidence type="ECO:0000256" key="1">
    <source>
        <dbReference type="ARBA" id="ARBA00004123"/>
    </source>
</evidence>
<dbReference type="SMART" id="SM00338">
    <property type="entry name" value="BRLZ"/>
    <property type="match status" value="1"/>
</dbReference>
<feature type="region of interest" description="Disordered" evidence="3">
    <location>
        <begin position="110"/>
        <end position="196"/>
    </location>
</feature>
<evidence type="ECO:0000313" key="5">
    <source>
        <dbReference type="EMBL" id="KDR85100.1"/>
    </source>
</evidence>
<keyword evidence="6" id="KW-1185">Reference proteome</keyword>
<dbReference type="PANTHER" id="PTHR40621">
    <property type="entry name" value="TRANSCRIPTION FACTOR KAPC-RELATED"/>
    <property type="match status" value="1"/>
</dbReference>
<feature type="region of interest" description="Disordered" evidence="3">
    <location>
        <begin position="1"/>
        <end position="69"/>
    </location>
</feature>
<dbReference type="InterPro" id="IPR050936">
    <property type="entry name" value="AP-1-like"/>
</dbReference>
<dbReference type="InterPro" id="IPR046347">
    <property type="entry name" value="bZIP_sf"/>
</dbReference>
<dbReference type="SUPFAM" id="SSF57959">
    <property type="entry name" value="Leucine zipper domain"/>
    <property type="match status" value="1"/>
</dbReference>
<dbReference type="OrthoDB" id="5374328at2759"/>
<comment type="subcellular location">
    <subcellularLocation>
        <location evidence="1">Nucleus</location>
    </subcellularLocation>
</comment>
<feature type="domain" description="BZIP" evidence="4">
    <location>
        <begin position="52"/>
        <end position="66"/>
    </location>
</feature>